<organism evidence="2 3">
    <name type="scientific">Claviceps pazoutovae</name>
    <dbReference type="NCBI Taxonomy" id="1649127"/>
    <lineage>
        <taxon>Eukaryota</taxon>
        <taxon>Fungi</taxon>
        <taxon>Dikarya</taxon>
        <taxon>Ascomycota</taxon>
        <taxon>Pezizomycotina</taxon>
        <taxon>Sordariomycetes</taxon>
        <taxon>Hypocreomycetidae</taxon>
        <taxon>Hypocreales</taxon>
        <taxon>Clavicipitaceae</taxon>
        <taxon>Claviceps</taxon>
    </lineage>
</organism>
<evidence type="ECO:0000313" key="3">
    <source>
        <dbReference type="Proteomes" id="UP000706124"/>
    </source>
</evidence>
<dbReference type="Proteomes" id="UP000706124">
    <property type="component" value="Unassembled WGS sequence"/>
</dbReference>
<name>A0A9P7MIX1_9HYPO</name>
<comment type="caution">
    <text evidence="2">The sequence shown here is derived from an EMBL/GenBank/DDBJ whole genome shotgun (WGS) entry which is preliminary data.</text>
</comment>
<evidence type="ECO:0000313" key="2">
    <source>
        <dbReference type="EMBL" id="KAG5948977.1"/>
    </source>
</evidence>
<accession>A0A9P7MIX1</accession>
<keyword evidence="1" id="KW-0812">Transmembrane</keyword>
<gene>
    <name evidence="2" type="ORF">E4U60_000086</name>
</gene>
<protein>
    <submittedName>
        <fullName evidence="2">Uncharacterized protein</fullName>
    </submittedName>
</protein>
<dbReference type="AlphaFoldDB" id="A0A9P7MIX1"/>
<sequence>MDARTKMELRHTDSSSPRAADVAGELWEWRCAYKEIGKAMLRFGVAGGRKCLDKLCFSKSTLFETDHIFDAASFIFDFKSSEARLNMVLAFGAAVVAAAVWSIWGTEMFPPPPDPKGDPETWTREEMRRWLAARNLFPQGRDSREDLLERIQANMRMARK</sequence>
<dbReference type="OrthoDB" id="5341873at2759"/>
<keyword evidence="1" id="KW-0472">Membrane</keyword>
<reference evidence="2 3" key="1">
    <citation type="journal article" date="2020" name="bioRxiv">
        <title>Whole genome comparisons of ergot fungi reveals the divergence and evolution of species within the genus Claviceps are the result of varying mechanisms driving genome evolution and host range expansion.</title>
        <authorList>
            <person name="Wyka S.A."/>
            <person name="Mondo S.J."/>
            <person name="Liu M."/>
            <person name="Dettman J."/>
            <person name="Nalam V."/>
            <person name="Broders K.D."/>
        </authorList>
    </citation>
    <scope>NUCLEOTIDE SEQUENCE [LARGE SCALE GENOMIC DNA]</scope>
    <source>
        <strain evidence="2 3">CCC 1485</strain>
    </source>
</reference>
<keyword evidence="1" id="KW-1133">Transmembrane helix</keyword>
<evidence type="ECO:0000256" key="1">
    <source>
        <dbReference type="SAM" id="Phobius"/>
    </source>
</evidence>
<dbReference type="EMBL" id="SRPO01000010">
    <property type="protein sequence ID" value="KAG5948977.1"/>
    <property type="molecule type" value="Genomic_DNA"/>
</dbReference>
<feature type="transmembrane region" description="Helical" evidence="1">
    <location>
        <begin position="85"/>
        <end position="104"/>
    </location>
</feature>
<keyword evidence="3" id="KW-1185">Reference proteome</keyword>
<proteinExistence type="predicted"/>